<feature type="region of interest" description="Disordered" evidence="2">
    <location>
        <begin position="1"/>
        <end position="46"/>
    </location>
</feature>
<dbReference type="Pfam" id="PF22725">
    <property type="entry name" value="GFO_IDH_MocA_C3"/>
    <property type="match status" value="1"/>
</dbReference>
<evidence type="ECO:0000259" key="3">
    <source>
        <dbReference type="Pfam" id="PF01408"/>
    </source>
</evidence>
<feature type="domain" description="Gfo/Idh/MocA-like oxidoreductase N-terminal" evidence="3">
    <location>
        <begin position="84"/>
        <end position="170"/>
    </location>
</feature>
<dbReference type="Proteomes" id="UP000250462">
    <property type="component" value="Unassembled WGS sequence"/>
</dbReference>
<protein>
    <submittedName>
        <fullName evidence="5">Gfo/Idh/MocA family oxidoreductase</fullName>
    </submittedName>
</protein>
<name>A0A329QHM1_9ACTN</name>
<evidence type="ECO:0000256" key="1">
    <source>
        <dbReference type="ARBA" id="ARBA00023002"/>
    </source>
</evidence>
<dbReference type="EMBL" id="QMIG01000020">
    <property type="protein sequence ID" value="RAW11481.1"/>
    <property type="molecule type" value="Genomic_DNA"/>
</dbReference>
<accession>A0A329QHM1</accession>
<evidence type="ECO:0000256" key="2">
    <source>
        <dbReference type="SAM" id="MobiDB-lite"/>
    </source>
</evidence>
<keyword evidence="1" id="KW-0560">Oxidoreductase</keyword>
<sequence length="390" mass="42214">MTRVQTCCGPRKRVAAHGRPASSSQPVPPSDASRGRREGDVPVGGELAGPVRFGVVGVDHPHSHGMVRGLREAGGHGVGVAGGDDSERRVAFRRDFPDIPEVNDPRRLYDDPRVDLIVTAGVPVERAKIAGEAMRAGKDVLADKPAATTPEQVAELRRVVAETGRIWAVYFGERFTSPATTKAGALVASGAIGTVVQMIGLGPHRLRRATRPAWFFERERCGGILADLASHQIDQFLYLTGSTSAEIVSADVGNYANPQDPELQDFGELVMRSPQAHGYVRVDWYTPDGLSSWGDGRIVILGTEGYIELRKNVDVAGRPGGNHLFLVDATGEHYVDCSDHPVTFYEDLLADIRERTEMANPQQMYFTTMELAIAAQLRAEETASAGHITT</sequence>
<dbReference type="GO" id="GO:0000166">
    <property type="term" value="F:nucleotide binding"/>
    <property type="evidence" value="ECO:0007669"/>
    <property type="project" value="InterPro"/>
</dbReference>
<dbReference type="PANTHER" id="PTHR43818">
    <property type="entry name" value="BCDNA.GH03377"/>
    <property type="match status" value="1"/>
</dbReference>
<gene>
    <name evidence="5" type="ORF">DPM12_16770</name>
</gene>
<dbReference type="InterPro" id="IPR055170">
    <property type="entry name" value="GFO_IDH_MocA-like_dom"/>
</dbReference>
<feature type="domain" description="GFO/IDH/MocA-like oxidoreductase" evidence="4">
    <location>
        <begin position="182"/>
        <end position="308"/>
    </location>
</feature>
<dbReference type="InterPro" id="IPR000683">
    <property type="entry name" value="Gfo/Idh/MocA-like_OxRdtase_N"/>
</dbReference>
<evidence type="ECO:0000313" key="6">
    <source>
        <dbReference type="Proteomes" id="UP000250462"/>
    </source>
</evidence>
<dbReference type="InterPro" id="IPR050463">
    <property type="entry name" value="Gfo/Idh/MocA_oxidrdct_glycsds"/>
</dbReference>
<dbReference type="OrthoDB" id="256869at2"/>
<dbReference type="InterPro" id="IPR036291">
    <property type="entry name" value="NAD(P)-bd_dom_sf"/>
</dbReference>
<evidence type="ECO:0000259" key="4">
    <source>
        <dbReference type="Pfam" id="PF22725"/>
    </source>
</evidence>
<dbReference type="AlphaFoldDB" id="A0A329QHM1"/>
<keyword evidence="6" id="KW-1185">Reference proteome</keyword>
<comment type="caution">
    <text evidence="5">The sequence shown here is derived from an EMBL/GenBank/DDBJ whole genome shotgun (WGS) entry which is preliminary data.</text>
</comment>
<evidence type="ECO:0000313" key="5">
    <source>
        <dbReference type="EMBL" id="RAW11481.1"/>
    </source>
</evidence>
<dbReference type="PANTHER" id="PTHR43818:SF11">
    <property type="entry name" value="BCDNA.GH03377"/>
    <property type="match status" value="1"/>
</dbReference>
<dbReference type="GO" id="GO:0016491">
    <property type="term" value="F:oxidoreductase activity"/>
    <property type="evidence" value="ECO:0007669"/>
    <property type="project" value="UniProtKB-KW"/>
</dbReference>
<reference evidence="5 6" key="1">
    <citation type="submission" date="2018-06" db="EMBL/GenBank/DDBJ databases">
        <title>Phytoactinopolyspora halophila sp. nov., a novel halophilic actinomycete isolated from a saline soil in China.</title>
        <authorList>
            <person name="Tang S.-K."/>
        </authorList>
    </citation>
    <scope>NUCLEOTIDE SEQUENCE [LARGE SCALE GENOMIC DNA]</scope>
    <source>
        <strain evidence="5 6">YIM 96934</strain>
    </source>
</reference>
<organism evidence="5 6">
    <name type="scientific">Phytoactinopolyspora halophila</name>
    <dbReference type="NCBI Taxonomy" id="1981511"/>
    <lineage>
        <taxon>Bacteria</taxon>
        <taxon>Bacillati</taxon>
        <taxon>Actinomycetota</taxon>
        <taxon>Actinomycetes</taxon>
        <taxon>Jiangellales</taxon>
        <taxon>Jiangellaceae</taxon>
        <taxon>Phytoactinopolyspora</taxon>
    </lineage>
</organism>
<dbReference type="SUPFAM" id="SSF55347">
    <property type="entry name" value="Glyceraldehyde-3-phosphate dehydrogenase-like, C-terminal domain"/>
    <property type="match status" value="1"/>
</dbReference>
<dbReference type="Gene3D" id="3.30.360.10">
    <property type="entry name" value="Dihydrodipicolinate Reductase, domain 2"/>
    <property type="match status" value="1"/>
</dbReference>
<dbReference type="Pfam" id="PF01408">
    <property type="entry name" value="GFO_IDH_MocA"/>
    <property type="match status" value="1"/>
</dbReference>
<proteinExistence type="predicted"/>
<dbReference type="Gene3D" id="3.40.50.720">
    <property type="entry name" value="NAD(P)-binding Rossmann-like Domain"/>
    <property type="match status" value="1"/>
</dbReference>
<dbReference type="SUPFAM" id="SSF51735">
    <property type="entry name" value="NAD(P)-binding Rossmann-fold domains"/>
    <property type="match status" value="1"/>
</dbReference>